<dbReference type="Gene3D" id="2.60.40.780">
    <property type="entry name" value="von Hippel-Lindau disease tumour suppressor, beta domain"/>
    <property type="match status" value="1"/>
</dbReference>
<evidence type="ECO:0000313" key="3">
    <source>
        <dbReference type="Proteomes" id="UP000035929"/>
    </source>
</evidence>
<dbReference type="InterPro" id="IPR024053">
    <property type="entry name" value="VHL_beta_dom"/>
</dbReference>
<protein>
    <recommendedName>
        <fullName evidence="1">von Hippel-Lindau disease tumour suppressor beta domain-containing protein</fullName>
    </recommendedName>
</protein>
<dbReference type="InterPro" id="IPR037140">
    <property type="entry name" value="VHL_beta_dom_sf"/>
</dbReference>
<comment type="caution">
    <text evidence="2">The sequence shown here is derived from an EMBL/GenBank/DDBJ whole genome shotgun (WGS) entry which is preliminary data.</text>
</comment>
<dbReference type="AlphaFoldDB" id="A0A0J6SZ58"/>
<gene>
    <name evidence="2" type="ORF">VP06_05425</name>
</gene>
<reference evidence="2 3" key="1">
    <citation type="submission" date="2015-03" db="EMBL/GenBank/DDBJ databases">
        <title>Genome sequencing of Methylobacterium aquaticum DSM16371 type strain.</title>
        <authorList>
            <person name="Chaudhry V."/>
            <person name="Patil P.B."/>
        </authorList>
    </citation>
    <scope>NUCLEOTIDE SEQUENCE [LARGE SCALE GENOMIC DNA]</scope>
    <source>
        <strain evidence="2 3">DSM 16371</strain>
    </source>
</reference>
<accession>A0A0J6SZ58</accession>
<proteinExistence type="predicted"/>
<dbReference type="InterPro" id="IPR036208">
    <property type="entry name" value="VHL_sf"/>
</dbReference>
<evidence type="ECO:0000313" key="2">
    <source>
        <dbReference type="EMBL" id="KMO38912.1"/>
    </source>
</evidence>
<dbReference type="Pfam" id="PF01847">
    <property type="entry name" value="VHL"/>
    <property type="match status" value="1"/>
</dbReference>
<dbReference type="PATRIC" id="fig|270351.6.peg.5432"/>
<feature type="domain" description="von Hippel-Lindau disease tumour suppressor beta" evidence="1">
    <location>
        <begin position="2"/>
        <end position="45"/>
    </location>
</feature>
<dbReference type="EMBL" id="LABX01000039">
    <property type="protein sequence ID" value="KMO38912.1"/>
    <property type="molecule type" value="Genomic_DNA"/>
</dbReference>
<evidence type="ECO:0000259" key="1">
    <source>
        <dbReference type="Pfam" id="PF01847"/>
    </source>
</evidence>
<name>A0A0J6SZ58_9HYPH</name>
<organism evidence="2 3">
    <name type="scientific">Methylobacterium aquaticum</name>
    <dbReference type="NCBI Taxonomy" id="270351"/>
    <lineage>
        <taxon>Bacteria</taxon>
        <taxon>Pseudomonadati</taxon>
        <taxon>Pseudomonadota</taxon>
        <taxon>Alphaproteobacteria</taxon>
        <taxon>Hyphomicrobiales</taxon>
        <taxon>Methylobacteriaceae</taxon>
        <taxon>Methylobacterium</taxon>
    </lineage>
</organism>
<dbReference type="Proteomes" id="UP000035929">
    <property type="component" value="Unassembled WGS sequence"/>
</dbReference>
<sequence>MTFKNISNEVLRLDWVDFNGDLKSYGMVGPGQTKRQPTYQGHVWQWTRLPGTCINRYVAGKDSVV</sequence>
<dbReference type="SUPFAM" id="SSF49468">
    <property type="entry name" value="VHL"/>
    <property type="match status" value="1"/>
</dbReference>